<dbReference type="PANTHER" id="PTHR30426">
    <property type="entry name" value="4-HYDROXY-3-METHYLBUT-2-ENYL DIPHOSPHATE REDUCTASE"/>
    <property type="match status" value="1"/>
</dbReference>
<keyword evidence="2" id="KW-0004">4Fe-4S</keyword>
<dbReference type="InterPro" id="IPR003451">
    <property type="entry name" value="LytB/IspH"/>
</dbReference>
<dbReference type="PANTHER" id="PTHR30426:SF0">
    <property type="entry name" value="4-HYDROXY-3-METHYLBUT-2-ENYL DIPHOSPHATE REDUCTASE"/>
    <property type="match status" value="1"/>
</dbReference>
<dbReference type="GO" id="GO:0046872">
    <property type="term" value="F:metal ion binding"/>
    <property type="evidence" value="ECO:0007669"/>
    <property type="project" value="UniProtKB-KW"/>
</dbReference>
<evidence type="ECO:0000256" key="2">
    <source>
        <dbReference type="ARBA" id="ARBA00022485"/>
    </source>
</evidence>
<dbReference type="Proteomes" id="UP000318661">
    <property type="component" value="Unassembled WGS sequence"/>
</dbReference>
<evidence type="ECO:0000256" key="4">
    <source>
        <dbReference type="ARBA" id="ARBA00023004"/>
    </source>
</evidence>
<evidence type="ECO:0000313" key="7">
    <source>
        <dbReference type="Proteomes" id="UP000318661"/>
    </source>
</evidence>
<dbReference type="Pfam" id="PF02401">
    <property type="entry name" value="LYTB"/>
    <property type="match status" value="1"/>
</dbReference>
<dbReference type="AlphaFoldDB" id="A0A537KU03"/>
<dbReference type="GO" id="GO:0019288">
    <property type="term" value="P:isopentenyl diphosphate biosynthetic process, methylerythritol 4-phosphate pathway"/>
    <property type="evidence" value="ECO:0007669"/>
    <property type="project" value="InterPro"/>
</dbReference>
<comment type="caution">
    <text evidence="6">The sequence shown here is derived from an EMBL/GenBank/DDBJ whole genome shotgun (WGS) entry which is preliminary data.</text>
</comment>
<dbReference type="GO" id="GO:0051745">
    <property type="term" value="F:4-hydroxy-3-methylbut-2-enyl diphosphate reductase activity"/>
    <property type="evidence" value="ECO:0007669"/>
    <property type="project" value="InterPro"/>
</dbReference>
<keyword evidence="5" id="KW-0411">Iron-sulfur</keyword>
<organism evidence="6 7">
    <name type="scientific">Candidatus Segetimicrobium genomatis</name>
    <dbReference type="NCBI Taxonomy" id="2569760"/>
    <lineage>
        <taxon>Bacteria</taxon>
        <taxon>Bacillati</taxon>
        <taxon>Candidatus Sysuimicrobiota</taxon>
        <taxon>Candidatus Sysuimicrobiia</taxon>
        <taxon>Candidatus Sysuimicrobiales</taxon>
        <taxon>Candidatus Segetimicrobiaceae</taxon>
        <taxon>Candidatus Segetimicrobium</taxon>
    </lineage>
</organism>
<dbReference type="EMBL" id="VBAJ01000379">
    <property type="protein sequence ID" value="TMI99223.1"/>
    <property type="molecule type" value="Genomic_DNA"/>
</dbReference>
<evidence type="ECO:0000256" key="1">
    <source>
        <dbReference type="ARBA" id="ARBA00001966"/>
    </source>
</evidence>
<keyword evidence="4" id="KW-0408">Iron</keyword>
<dbReference type="GO" id="GO:0050992">
    <property type="term" value="P:dimethylallyl diphosphate biosynthetic process"/>
    <property type="evidence" value="ECO:0007669"/>
    <property type="project" value="InterPro"/>
</dbReference>
<evidence type="ECO:0000313" key="6">
    <source>
        <dbReference type="EMBL" id="TMI99223.1"/>
    </source>
</evidence>
<evidence type="ECO:0000256" key="3">
    <source>
        <dbReference type="ARBA" id="ARBA00022723"/>
    </source>
</evidence>
<evidence type="ECO:0008006" key="8">
    <source>
        <dbReference type="Google" id="ProtNLM"/>
    </source>
</evidence>
<feature type="non-terminal residue" evidence="6">
    <location>
        <position position="1"/>
    </location>
</feature>
<dbReference type="Gene3D" id="3.40.1010.20">
    <property type="entry name" value="4-hydroxy-3-methylbut-2-enyl diphosphate reductase, catalytic domain"/>
    <property type="match status" value="1"/>
</dbReference>
<gene>
    <name evidence="6" type="ORF">E6G99_13440</name>
</gene>
<proteinExistence type="predicted"/>
<protein>
    <recommendedName>
        <fullName evidence="8">4-hydroxy-3-methylbut-2-enyl diphosphate reductase</fullName>
    </recommendedName>
</protein>
<comment type="cofactor">
    <cofactor evidence="1">
        <name>[4Fe-4S] cluster</name>
        <dbReference type="ChEBI" id="CHEBI:49883"/>
    </cofactor>
</comment>
<evidence type="ECO:0000256" key="5">
    <source>
        <dbReference type="ARBA" id="ARBA00023014"/>
    </source>
</evidence>
<dbReference type="GO" id="GO:0051539">
    <property type="term" value="F:4 iron, 4 sulfur cluster binding"/>
    <property type="evidence" value="ECO:0007669"/>
    <property type="project" value="UniProtKB-KW"/>
</dbReference>
<reference evidence="6 7" key="1">
    <citation type="journal article" date="2019" name="Nat. Microbiol.">
        <title>Mediterranean grassland soil C-N compound turnover is dependent on rainfall and depth, and is mediated by genomically divergent microorganisms.</title>
        <authorList>
            <person name="Diamond S."/>
            <person name="Andeer P.F."/>
            <person name="Li Z."/>
            <person name="Crits-Christoph A."/>
            <person name="Burstein D."/>
            <person name="Anantharaman K."/>
            <person name="Lane K.R."/>
            <person name="Thomas B.C."/>
            <person name="Pan C."/>
            <person name="Northen T.R."/>
            <person name="Banfield J.F."/>
        </authorList>
    </citation>
    <scope>NUCLEOTIDE SEQUENCE [LARGE SCALE GENOMIC DNA]</scope>
    <source>
        <strain evidence="6">NP_2</strain>
    </source>
</reference>
<name>A0A537KU03_9BACT</name>
<keyword evidence="3" id="KW-0479">Metal-binding</keyword>
<accession>A0A537KU03</accession>
<sequence>RAHRQPTFHIEVADELKPAWFEGVARVGVMSGASTPEWVIAEILHRLDEIGRNYETTQSTQPTQATQSQA</sequence>